<dbReference type="GO" id="GO:0005634">
    <property type="term" value="C:nucleus"/>
    <property type="evidence" value="ECO:0007669"/>
    <property type="project" value="TreeGrafter"/>
</dbReference>
<protein>
    <submittedName>
        <fullName evidence="6">Uncharacterized protein</fullName>
    </submittedName>
</protein>
<dbReference type="GO" id="GO:0000981">
    <property type="term" value="F:DNA-binding transcription factor activity, RNA polymerase II-specific"/>
    <property type="evidence" value="ECO:0007669"/>
    <property type="project" value="TreeGrafter"/>
</dbReference>
<dbReference type="InterPro" id="IPR001005">
    <property type="entry name" value="SANT/Myb"/>
</dbReference>
<evidence type="ECO:0000313" key="7">
    <source>
        <dbReference type="Proteomes" id="UP001165160"/>
    </source>
</evidence>
<dbReference type="Gene3D" id="1.10.10.60">
    <property type="entry name" value="Homeodomain-like"/>
    <property type="match status" value="2"/>
</dbReference>
<feature type="domain" description="Myb-like" evidence="4">
    <location>
        <begin position="84"/>
        <end position="135"/>
    </location>
</feature>
<feature type="domain" description="HTH myb-type" evidence="5">
    <location>
        <begin position="84"/>
        <end position="139"/>
    </location>
</feature>
<dbReference type="InterPro" id="IPR017930">
    <property type="entry name" value="Myb_dom"/>
</dbReference>
<evidence type="ECO:0000256" key="1">
    <source>
        <dbReference type="ARBA" id="ARBA00022737"/>
    </source>
</evidence>
<accession>A0A9W6ZDS4</accession>
<reference evidence="7" key="1">
    <citation type="journal article" date="2023" name="Commun. Biol.">
        <title>Genome analysis of Parmales, the sister group of diatoms, reveals the evolutionary specialization of diatoms from phago-mixotrophs to photoautotrophs.</title>
        <authorList>
            <person name="Ban H."/>
            <person name="Sato S."/>
            <person name="Yoshikawa S."/>
            <person name="Yamada K."/>
            <person name="Nakamura Y."/>
            <person name="Ichinomiya M."/>
            <person name="Sato N."/>
            <person name="Blanc-Mathieu R."/>
            <person name="Endo H."/>
            <person name="Kuwata A."/>
            <person name="Ogata H."/>
        </authorList>
    </citation>
    <scope>NUCLEOTIDE SEQUENCE [LARGE SCALE GENOMIC DNA]</scope>
    <source>
        <strain evidence="7">NIES 3699</strain>
    </source>
</reference>
<evidence type="ECO:0000256" key="2">
    <source>
        <dbReference type="ARBA" id="ARBA00023125"/>
    </source>
</evidence>
<name>A0A9W6ZDS4_9STRA</name>
<dbReference type="GO" id="GO:0000978">
    <property type="term" value="F:RNA polymerase II cis-regulatory region sequence-specific DNA binding"/>
    <property type="evidence" value="ECO:0007669"/>
    <property type="project" value="TreeGrafter"/>
</dbReference>
<keyword evidence="1" id="KW-0677">Repeat</keyword>
<feature type="region of interest" description="Disordered" evidence="3">
    <location>
        <begin position="228"/>
        <end position="286"/>
    </location>
</feature>
<keyword evidence="2" id="KW-0238">DNA-binding</keyword>
<dbReference type="PROSITE" id="PS50090">
    <property type="entry name" value="MYB_LIKE"/>
    <property type="match status" value="2"/>
</dbReference>
<dbReference type="CDD" id="cd00167">
    <property type="entry name" value="SANT"/>
    <property type="match status" value="2"/>
</dbReference>
<feature type="domain" description="Myb-like" evidence="4">
    <location>
        <begin position="136"/>
        <end position="186"/>
    </location>
</feature>
<proteinExistence type="predicted"/>
<dbReference type="InterPro" id="IPR050560">
    <property type="entry name" value="MYB_TF"/>
</dbReference>
<gene>
    <name evidence="6" type="ORF">TrVE_jg14506</name>
</gene>
<evidence type="ECO:0000256" key="3">
    <source>
        <dbReference type="SAM" id="MobiDB-lite"/>
    </source>
</evidence>
<evidence type="ECO:0000259" key="4">
    <source>
        <dbReference type="PROSITE" id="PS50090"/>
    </source>
</evidence>
<dbReference type="EMBL" id="BRXX01000585">
    <property type="protein sequence ID" value="GMH48699.1"/>
    <property type="molecule type" value="Genomic_DNA"/>
</dbReference>
<evidence type="ECO:0000259" key="5">
    <source>
        <dbReference type="PROSITE" id="PS51294"/>
    </source>
</evidence>
<organism evidence="6 7">
    <name type="scientific">Triparma verrucosa</name>
    <dbReference type="NCBI Taxonomy" id="1606542"/>
    <lineage>
        <taxon>Eukaryota</taxon>
        <taxon>Sar</taxon>
        <taxon>Stramenopiles</taxon>
        <taxon>Ochrophyta</taxon>
        <taxon>Bolidophyceae</taxon>
        <taxon>Parmales</taxon>
        <taxon>Triparmaceae</taxon>
        <taxon>Triparma</taxon>
    </lineage>
</organism>
<dbReference type="SUPFAM" id="SSF46689">
    <property type="entry name" value="Homeodomain-like"/>
    <property type="match status" value="1"/>
</dbReference>
<keyword evidence="7" id="KW-1185">Reference proteome</keyword>
<feature type="domain" description="HTH myb-type" evidence="5">
    <location>
        <begin position="141"/>
        <end position="190"/>
    </location>
</feature>
<feature type="region of interest" description="Disordered" evidence="3">
    <location>
        <begin position="487"/>
        <end position="527"/>
    </location>
</feature>
<dbReference type="Proteomes" id="UP001165160">
    <property type="component" value="Unassembled WGS sequence"/>
</dbReference>
<feature type="compositionally biased region" description="Low complexity" evidence="3">
    <location>
        <begin position="236"/>
        <end position="248"/>
    </location>
</feature>
<comment type="caution">
    <text evidence="6">The sequence shown here is derived from an EMBL/GenBank/DDBJ whole genome shotgun (WGS) entry which is preliminary data.</text>
</comment>
<dbReference type="PROSITE" id="PS51294">
    <property type="entry name" value="HTH_MYB"/>
    <property type="match status" value="2"/>
</dbReference>
<dbReference type="FunFam" id="1.10.10.60:FF:000010">
    <property type="entry name" value="Transcriptional activator Myb isoform A"/>
    <property type="match status" value="1"/>
</dbReference>
<feature type="compositionally biased region" description="Polar residues" evidence="3">
    <location>
        <begin position="263"/>
        <end position="272"/>
    </location>
</feature>
<dbReference type="PANTHER" id="PTHR45614:SF25">
    <property type="entry name" value="MYB PROTEIN"/>
    <property type="match status" value="1"/>
</dbReference>
<dbReference type="InterPro" id="IPR009057">
    <property type="entry name" value="Homeodomain-like_sf"/>
</dbReference>
<sequence length="743" mass="80099">MIQADYEMAAAKPPASTYAGVAKGKAAAPNALWSQTADQQLLQTVPSFTTKGTTNWPSVSANLERVFSLKRTPTQCATRHRTLRPSATKGPWTEEEDELVVQLVGRLGAKKWSQIAGHLPGRIGKQCRERWHNHLNPDICKAPWSEAEDRLILVQHALVGNKWAEIAKLLPGRTDNAIKNHWNSSMKRKIERYVRSKNIGGVQKLVCEEGRFLIADDIEGTLKAVRTASGKHHGNKSSSASSSSKAANFPLAPTQAPRRVSLPAQQAVVQQLEQHRAAPYHHHQQQHMYAHGDVIEPVVSREDIEDEADFDIDGVLEEMNETAKKSHSLHPHPNSLSSNQHLHLHRANPTTPSPPPAQPYQIFSDHVTNHLQTFIKNLKGGYVNRLYLSGAERRKLAAGVYLGSPENNLLTVCELTQEEYVMLPAEYRAMVEGKAKTEGEVGYIFPSCPESPVLAVDQSHGETAYTPNHISITKNVVADATLTTPAIKHSTSPSKASRNSSSHLTPPSKYISPSISQGTMLPTPTLSSVRGAASSFRSTLSPPPYFSQSVSFEKVKGSGSSGKSSIKPSAYAFSPLFSPNTSLAAGCTPARVVAGETSVNLDSQWAYDDAQLLRESLAVASSETSGSGKNDGKGDGNNLAVKFDDLAMRKKGKEWSGATPLTQRAVARGAVTPMSAVGAGIVGSKFSPLTTPHAPTTKQNEGEGAAAAVVTGPGVNRVRSKGQPVGEIASSLEFPTPKRRMKA</sequence>
<dbReference type="PANTHER" id="PTHR45614">
    <property type="entry name" value="MYB PROTEIN-RELATED"/>
    <property type="match status" value="1"/>
</dbReference>
<dbReference type="AlphaFoldDB" id="A0A9W6ZDS4"/>
<evidence type="ECO:0000313" key="6">
    <source>
        <dbReference type="EMBL" id="GMH48699.1"/>
    </source>
</evidence>
<feature type="region of interest" description="Disordered" evidence="3">
    <location>
        <begin position="712"/>
        <end position="743"/>
    </location>
</feature>
<dbReference type="Pfam" id="PF00249">
    <property type="entry name" value="Myb_DNA-binding"/>
    <property type="match status" value="2"/>
</dbReference>
<feature type="region of interest" description="Disordered" evidence="3">
    <location>
        <begin position="321"/>
        <end position="360"/>
    </location>
</feature>
<dbReference type="SMART" id="SM00717">
    <property type="entry name" value="SANT"/>
    <property type="match status" value="2"/>
</dbReference>